<proteinExistence type="evidence at transcript level"/>
<dbReference type="CDD" id="cd22088">
    <property type="entry name" value="F-box_FBXO8"/>
    <property type="match status" value="1"/>
</dbReference>
<feature type="domain" description="SEC7" evidence="1">
    <location>
        <begin position="93"/>
        <end position="280"/>
    </location>
</feature>
<dbReference type="Gene3D" id="1.10.220.20">
    <property type="match status" value="1"/>
</dbReference>
<dbReference type="AlphaFoldDB" id="C1BNK8"/>
<dbReference type="Gene3D" id="1.20.1280.50">
    <property type="match status" value="1"/>
</dbReference>
<dbReference type="PANTHER" id="PTHR10663:SF372">
    <property type="entry name" value="F-BOX ONLY PROTEIN 8"/>
    <property type="match status" value="1"/>
</dbReference>
<dbReference type="Pfam" id="PF12937">
    <property type="entry name" value="F-box-like"/>
    <property type="match status" value="1"/>
</dbReference>
<dbReference type="InterPro" id="IPR035999">
    <property type="entry name" value="Sec7_dom_sf"/>
</dbReference>
<dbReference type="Pfam" id="PF01369">
    <property type="entry name" value="Sec7"/>
    <property type="match status" value="1"/>
</dbReference>
<dbReference type="InterPro" id="IPR023394">
    <property type="entry name" value="Sec7_C_sf"/>
</dbReference>
<dbReference type="EMBL" id="BT076187">
    <property type="protein sequence ID" value="ACO10611.1"/>
    <property type="molecule type" value="mRNA"/>
</dbReference>
<dbReference type="InterPro" id="IPR001810">
    <property type="entry name" value="F-box_dom"/>
</dbReference>
<reference evidence="2" key="1">
    <citation type="submission" date="2009-03" db="EMBL/GenBank/DDBJ databases">
        <title>Caligus rogercresseyi ESTs and full-length cDNAs.</title>
        <authorList>
            <person name="Yasuike M."/>
            <person name="von Schalburg K."/>
            <person name="Cooper G."/>
            <person name="Leong J."/>
            <person name="Jones S.R.M."/>
            <person name="Koop B.F."/>
        </authorList>
    </citation>
    <scope>NUCLEOTIDE SEQUENCE</scope>
    <source>
        <tissue evidence="2">Whole tissue</tissue>
    </source>
</reference>
<dbReference type="InterPro" id="IPR036047">
    <property type="entry name" value="F-box-like_dom_sf"/>
</dbReference>
<dbReference type="PANTHER" id="PTHR10663">
    <property type="entry name" value="GUANYL-NUCLEOTIDE EXCHANGE FACTOR"/>
    <property type="match status" value="1"/>
</dbReference>
<protein>
    <submittedName>
        <fullName evidence="2">F-box only protein 8</fullName>
    </submittedName>
</protein>
<dbReference type="InterPro" id="IPR000904">
    <property type="entry name" value="Sec7_dom"/>
</dbReference>
<dbReference type="InterPro" id="IPR048003">
    <property type="entry name" value="FBXO8_F-box"/>
</dbReference>
<dbReference type="PROSITE" id="PS50190">
    <property type="entry name" value="SEC7"/>
    <property type="match status" value="1"/>
</dbReference>
<gene>
    <name evidence="2" type="primary">FBX8</name>
</gene>
<dbReference type="Gene3D" id="1.10.1000.11">
    <property type="entry name" value="Arf Nucleotide-binding Site Opener,domain 2"/>
    <property type="match status" value="1"/>
</dbReference>
<dbReference type="SUPFAM" id="SSF81383">
    <property type="entry name" value="F-box domain"/>
    <property type="match status" value="1"/>
</dbReference>
<name>C1BNK8_CALRO</name>
<accession>C1BNK8</accession>
<dbReference type="SMART" id="SM00222">
    <property type="entry name" value="Sec7"/>
    <property type="match status" value="1"/>
</dbReference>
<dbReference type="GO" id="GO:0005085">
    <property type="term" value="F:guanyl-nucleotide exchange factor activity"/>
    <property type="evidence" value="ECO:0007669"/>
    <property type="project" value="InterPro"/>
</dbReference>
<dbReference type="GO" id="GO:0032012">
    <property type="term" value="P:regulation of ARF protein signal transduction"/>
    <property type="evidence" value="ECO:0007669"/>
    <property type="project" value="InterPro"/>
</dbReference>
<evidence type="ECO:0000259" key="1">
    <source>
        <dbReference type="PROSITE" id="PS50190"/>
    </source>
</evidence>
<evidence type="ECO:0000313" key="2">
    <source>
        <dbReference type="EMBL" id="ACO10611.1"/>
    </source>
</evidence>
<sequence length="306" mass="35186">MGQSLMKLPPPPPLGVIEVEEEESLCSTEEEEVRDLSELPPEIVVNVLGNLNATDLSLAGCVWQEYASDEILWYDLCRQEWSYASVYDERRPPSLSAKRLYLQLDEGTLTFNSDFQKGMDYFFTHGLLKDNTEAIAQFFNGSHLLSKSEMKKYLQAHPDVTDRLVSLQNFSRQSLPNALRKFFSKLEAPDDRGRYLQLLLNTFSRRFCQCNPKLGYSFDFVYVSCYSLILLSVDLSSPHVKNKMSKREFIRNTRNAVGNDRPVSRGDDIFGEMYDNVFLRGHVSCGYQEIQNNKMQFVPGYLAIFL</sequence>
<organism evidence="2">
    <name type="scientific">Caligus rogercresseyi</name>
    <name type="common">Sea louse</name>
    <dbReference type="NCBI Taxonomy" id="217165"/>
    <lineage>
        <taxon>Eukaryota</taxon>
        <taxon>Metazoa</taxon>
        <taxon>Ecdysozoa</taxon>
        <taxon>Arthropoda</taxon>
        <taxon>Crustacea</taxon>
        <taxon>Multicrustacea</taxon>
        <taxon>Hexanauplia</taxon>
        <taxon>Copepoda</taxon>
        <taxon>Siphonostomatoida</taxon>
        <taxon>Caligidae</taxon>
        <taxon>Caligus</taxon>
    </lineage>
</organism>
<dbReference type="SUPFAM" id="SSF48425">
    <property type="entry name" value="Sec7 domain"/>
    <property type="match status" value="1"/>
</dbReference>